<dbReference type="GO" id="GO:0003723">
    <property type="term" value="F:RNA binding"/>
    <property type="evidence" value="ECO:0007669"/>
    <property type="project" value="TreeGrafter"/>
</dbReference>
<accession>A0A3P7P8K3</accession>
<gene>
    <name evidence="2" type="ORF">CGOC_LOCUS13890</name>
</gene>
<feature type="domain" description="TNase-like" evidence="1">
    <location>
        <begin position="2"/>
        <end position="63"/>
    </location>
</feature>
<dbReference type="Gene3D" id="2.40.50.90">
    <property type="match status" value="1"/>
</dbReference>
<dbReference type="OrthoDB" id="5803339at2759"/>
<sequence>MGNFIGYLFIVPEGGGKPQNLSELLLEQGLATLHFTAEKSPHYHQLAAAEQRAKAANRNIWQNYKEEEVVPDEVIAQQNDASERKVNYKKVAVTDITKYMCCEMSCLNGTKGSMAS</sequence>
<evidence type="ECO:0000313" key="3">
    <source>
        <dbReference type="Proteomes" id="UP000271889"/>
    </source>
</evidence>
<dbReference type="Pfam" id="PF00565">
    <property type="entry name" value="SNase"/>
    <property type="match status" value="1"/>
</dbReference>
<protein>
    <recommendedName>
        <fullName evidence="1">TNase-like domain-containing protein</fullName>
    </recommendedName>
</protein>
<dbReference type="InterPro" id="IPR035437">
    <property type="entry name" value="SNase_OB-fold_sf"/>
</dbReference>
<keyword evidence="3" id="KW-1185">Reference proteome</keyword>
<dbReference type="GO" id="GO:0004518">
    <property type="term" value="F:nuclease activity"/>
    <property type="evidence" value="ECO:0007669"/>
    <property type="project" value="TreeGrafter"/>
</dbReference>
<dbReference type="PANTHER" id="PTHR12302">
    <property type="entry name" value="EBNA2 BINDING PROTEIN P100"/>
    <property type="match status" value="1"/>
</dbReference>
<dbReference type="Proteomes" id="UP000271889">
    <property type="component" value="Unassembled WGS sequence"/>
</dbReference>
<proteinExistence type="predicted"/>
<organism evidence="2 3">
    <name type="scientific">Cylicostephanus goldi</name>
    <name type="common">Nematode worm</name>
    <dbReference type="NCBI Taxonomy" id="71465"/>
    <lineage>
        <taxon>Eukaryota</taxon>
        <taxon>Metazoa</taxon>
        <taxon>Ecdysozoa</taxon>
        <taxon>Nematoda</taxon>
        <taxon>Chromadorea</taxon>
        <taxon>Rhabditida</taxon>
        <taxon>Rhabditina</taxon>
        <taxon>Rhabditomorpha</taxon>
        <taxon>Strongyloidea</taxon>
        <taxon>Strongylidae</taxon>
        <taxon>Cylicostephanus</taxon>
    </lineage>
</organism>
<dbReference type="AlphaFoldDB" id="A0A3P7P8K3"/>
<dbReference type="SUPFAM" id="SSF50199">
    <property type="entry name" value="Staphylococcal nuclease"/>
    <property type="match status" value="1"/>
</dbReference>
<name>A0A3P7P8K3_CYLGO</name>
<dbReference type="GO" id="GO:0006402">
    <property type="term" value="P:mRNA catabolic process"/>
    <property type="evidence" value="ECO:0007669"/>
    <property type="project" value="TreeGrafter"/>
</dbReference>
<dbReference type="EMBL" id="UYRV01136318">
    <property type="protein sequence ID" value="VDN39101.1"/>
    <property type="molecule type" value="Genomic_DNA"/>
</dbReference>
<dbReference type="InterPro" id="IPR016071">
    <property type="entry name" value="Staphylococal_nuclease_OB-fold"/>
</dbReference>
<dbReference type="GO" id="GO:0005634">
    <property type="term" value="C:nucleus"/>
    <property type="evidence" value="ECO:0007669"/>
    <property type="project" value="TreeGrafter"/>
</dbReference>
<evidence type="ECO:0000259" key="1">
    <source>
        <dbReference type="Pfam" id="PF00565"/>
    </source>
</evidence>
<dbReference type="GO" id="GO:0005829">
    <property type="term" value="C:cytosol"/>
    <property type="evidence" value="ECO:0007669"/>
    <property type="project" value="TreeGrafter"/>
</dbReference>
<evidence type="ECO:0000313" key="2">
    <source>
        <dbReference type="EMBL" id="VDN39101.1"/>
    </source>
</evidence>
<reference evidence="2 3" key="1">
    <citation type="submission" date="2018-11" db="EMBL/GenBank/DDBJ databases">
        <authorList>
            <consortium name="Pathogen Informatics"/>
        </authorList>
    </citation>
    <scope>NUCLEOTIDE SEQUENCE [LARGE SCALE GENOMIC DNA]</scope>
</reference>
<dbReference type="PANTHER" id="PTHR12302:SF2">
    <property type="entry name" value="STAPHYLOCOCCAL NUCLEASE DOMAIN-CONTAINING PROTEIN 1"/>
    <property type="match status" value="1"/>
</dbReference>